<keyword evidence="2" id="KW-1185">Reference proteome</keyword>
<reference evidence="2" key="1">
    <citation type="journal article" date="2016" name="Nat. Genet.">
        <title>The genome sequences of Arachis duranensis and Arachis ipaensis, the diploid ancestors of cultivated peanut.</title>
        <authorList>
            <person name="Bertioli D.J."/>
            <person name="Cannon S.B."/>
            <person name="Froenicke L."/>
            <person name="Huang G."/>
            <person name="Farmer A.D."/>
            <person name="Cannon E.K."/>
            <person name="Liu X."/>
            <person name="Gao D."/>
            <person name="Clevenger J."/>
            <person name="Dash S."/>
            <person name="Ren L."/>
            <person name="Moretzsohn M.C."/>
            <person name="Shirasawa K."/>
            <person name="Huang W."/>
            <person name="Vidigal B."/>
            <person name="Abernathy B."/>
            <person name="Chu Y."/>
            <person name="Niederhuth C.E."/>
            <person name="Umale P."/>
            <person name="Araujo A.C."/>
            <person name="Kozik A."/>
            <person name="Kim K.D."/>
            <person name="Burow M.D."/>
            <person name="Varshney R.K."/>
            <person name="Wang X."/>
            <person name="Zhang X."/>
            <person name="Barkley N."/>
            <person name="Guimaraes P.M."/>
            <person name="Isobe S."/>
            <person name="Guo B."/>
            <person name="Liao B."/>
            <person name="Stalker H.T."/>
            <person name="Schmitz R.J."/>
            <person name="Scheffler B.E."/>
            <person name="Leal-Bertioli S.C."/>
            <person name="Xun X."/>
            <person name="Jackson S.A."/>
            <person name="Michelmore R."/>
            <person name="Ozias-Akins P."/>
        </authorList>
    </citation>
    <scope>NUCLEOTIDE SEQUENCE [LARGE SCALE GENOMIC DNA]</scope>
    <source>
        <strain evidence="2">cv. V14167</strain>
    </source>
</reference>
<dbReference type="KEGG" id="adu:107469847"/>
<sequence>MANLTNTMEANTVATLQAVQRLGQPAGNRDGNGEENANDNAEGSRGNTGGTPMTLATFLKVHPPSFRGSTNPTEVNNWFQVMERALQAQHVPHNQYIEFATYQLQEEAQHWWQVECRLLQLQTPTFLRMCSKRPSTRKYTSKFEELCRFSKACQGAPEAYESWKCVKYQRGLKDDIRTAVAPMEIRIFSNLVKKARVVEENAKTVASSWALME</sequence>
<reference evidence="3" key="2">
    <citation type="submission" date="2025-08" db="UniProtKB">
        <authorList>
            <consortium name="RefSeq"/>
        </authorList>
    </citation>
    <scope>IDENTIFICATION</scope>
    <source>
        <tissue evidence="3">Whole plant</tissue>
    </source>
</reference>
<dbReference type="Proteomes" id="UP000515211">
    <property type="component" value="Chromosome 10"/>
</dbReference>
<feature type="compositionally biased region" description="Low complexity" evidence="1">
    <location>
        <begin position="26"/>
        <end position="43"/>
    </location>
</feature>
<proteinExistence type="predicted"/>
<feature type="region of interest" description="Disordered" evidence="1">
    <location>
        <begin position="24"/>
        <end position="54"/>
    </location>
</feature>
<evidence type="ECO:0000313" key="3">
    <source>
        <dbReference type="RefSeq" id="XP_015944710.1"/>
    </source>
</evidence>
<dbReference type="AlphaFoldDB" id="A0A6P4C5Y5"/>
<dbReference type="OrthoDB" id="1681777at2759"/>
<dbReference type="RefSeq" id="XP_015944710.1">
    <property type="nucleotide sequence ID" value="XM_016089224.1"/>
</dbReference>
<evidence type="ECO:0000313" key="2">
    <source>
        <dbReference type="Proteomes" id="UP000515211"/>
    </source>
</evidence>
<gene>
    <name evidence="3" type="primary">LOC107469847</name>
</gene>
<name>A0A6P4C5Y5_ARADU</name>
<dbReference type="GeneID" id="107469847"/>
<organism evidence="2 3">
    <name type="scientific">Arachis duranensis</name>
    <name type="common">Wild peanut</name>
    <dbReference type="NCBI Taxonomy" id="130453"/>
    <lineage>
        <taxon>Eukaryota</taxon>
        <taxon>Viridiplantae</taxon>
        <taxon>Streptophyta</taxon>
        <taxon>Embryophyta</taxon>
        <taxon>Tracheophyta</taxon>
        <taxon>Spermatophyta</taxon>
        <taxon>Magnoliopsida</taxon>
        <taxon>eudicotyledons</taxon>
        <taxon>Gunneridae</taxon>
        <taxon>Pentapetalae</taxon>
        <taxon>rosids</taxon>
        <taxon>fabids</taxon>
        <taxon>Fabales</taxon>
        <taxon>Fabaceae</taxon>
        <taxon>Papilionoideae</taxon>
        <taxon>50 kb inversion clade</taxon>
        <taxon>dalbergioids sensu lato</taxon>
        <taxon>Dalbergieae</taxon>
        <taxon>Pterocarpus clade</taxon>
        <taxon>Arachis</taxon>
    </lineage>
</organism>
<accession>A0A6P4C5Y5</accession>
<evidence type="ECO:0000256" key="1">
    <source>
        <dbReference type="SAM" id="MobiDB-lite"/>
    </source>
</evidence>
<protein>
    <submittedName>
        <fullName evidence="3">Uncharacterized protein LOC107469847</fullName>
    </submittedName>
</protein>